<dbReference type="AlphaFoldDB" id="A0A917YN76"/>
<sequence length="63" mass="7115">MAIKIEYRPTPPWGAPIERVRPERPTTERQIKNAIKVLAEHFDIASGGMIYIHKKGRTVVCSG</sequence>
<protein>
    <submittedName>
        <fullName evidence="1">Uncharacterized protein</fullName>
    </submittedName>
</protein>
<proteinExistence type="predicted"/>
<reference evidence="1 2" key="1">
    <citation type="journal article" date="2014" name="Int. J. Syst. Evol. Microbiol.">
        <title>Complete genome sequence of Corynebacterium casei LMG S-19264T (=DSM 44701T), isolated from a smear-ripened cheese.</title>
        <authorList>
            <consortium name="US DOE Joint Genome Institute (JGI-PGF)"/>
            <person name="Walter F."/>
            <person name="Albersmeier A."/>
            <person name="Kalinowski J."/>
            <person name="Ruckert C."/>
        </authorList>
    </citation>
    <scope>NUCLEOTIDE SEQUENCE [LARGE SCALE GENOMIC DNA]</scope>
    <source>
        <strain evidence="1 2">CGMCC 1.7029</strain>
    </source>
</reference>
<keyword evidence="2" id="KW-1185">Reference proteome</keyword>
<dbReference type="EMBL" id="BMLP01000006">
    <property type="protein sequence ID" value="GGO35785.1"/>
    <property type="molecule type" value="Genomic_DNA"/>
</dbReference>
<gene>
    <name evidence="1" type="ORF">GCM10010991_28620</name>
</gene>
<dbReference type="Proteomes" id="UP000598196">
    <property type="component" value="Unassembled WGS sequence"/>
</dbReference>
<accession>A0A917YN76</accession>
<evidence type="ECO:0000313" key="1">
    <source>
        <dbReference type="EMBL" id="GGO35785.1"/>
    </source>
</evidence>
<comment type="caution">
    <text evidence="1">The sequence shown here is derived from an EMBL/GenBank/DDBJ whole genome shotgun (WGS) entry which is preliminary data.</text>
</comment>
<organism evidence="1 2">
    <name type="scientific">Gemmobacter aquaticus</name>
    <dbReference type="NCBI Taxonomy" id="490185"/>
    <lineage>
        <taxon>Bacteria</taxon>
        <taxon>Pseudomonadati</taxon>
        <taxon>Pseudomonadota</taxon>
        <taxon>Alphaproteobacteria</taxon>
        <taxon>Rhodobacterales</taxon>
        <taxon>Paracoccaceae</taxon>
        <taxon>Gemmobacter</taxon>
    </lineage>
</organism>
<evidence type="ECO:0000313" key="2">
    <source>
        <dbReference type="Proteomes" id="UP000598196"/>
    </source>
</evidence>
<name>A0A917YN76_9RHOB</name>